<reference evidence="2 3" key="1">
    <citation type="submission" date="2021-05" db="EMBL/GenBank/DDBJ databases">
        <title>Fusibacter ferrireducens sp. nov., an anaerobic, sulfur- and Fe-reducing bacterium isolated from the mangrove sediment.</title>
        <authorList>
            <person name="Qiu D."/>
        </authorList>
    </citation>
    <scope>NUCLEOTIDE SEQUENCE [LARGE SCALE GENOMIC DNA]</scope>
    <source>
        <strain evidence="2 3">DSM 12116</strain>
    </source>
</reference>
<dbReference type="Pfam" id="PF13487">
    <property type="entry name" value="HD_5"/>
    <property type="match status" value="1"/>
</dbReference>
<keyword evidence="3" id="KW-1185">Reference proteome</keyword>
<dbReference type="Pfam" id="PF01966">
    <property type="entry name" value="HD"/>
    <property type="match status" value="1"/>
</dbReference>
<dbReference type="InterPro" id="IPR037522">
    <property type="entry name" value="HD_GYP_dom"/>
</dbReference>
<dbReference type="Pfam" id="PF01590">
    <property type="entry name" value="GAF"/>
    <property type="match status" value="1"/>
</dbReference>
<dbReference type="SUPFAM" id="SSF55781">
    <property type="entry name" value="GAF domain-like"/>
    <property type="match status" value="1"/>
</dbReference>
<dbReference type="Gene3D" id="3.30.450.40">
    <property type="match status" value="1"/>
</dbReference>
<evidence type="ECO:0000313" key="3">
    <source>
        <dbReference type="Proteomes" id="UP000746471"/>
    </source>
</evidence>
<evidence type="ECO:0000259" key="1">
    <source>
        <dbReference type="PROSITE" id="PS51832"/>
    </source>
</evidence>
<dbReference type="PROSITE" id="PS51832">
    <property type="entry name" value="HD_GYP"/>
    <property type="match status" value="1"/>
</dbReference>
<gene>
    <name evidence="2" type="ORF">KHM83_08145</name>
</gene>
<dbReference type="InterPro" id="IPR003018">
    <property type="entry name" value="GAF"/>
</dbReference>
<dbReference type="SMART" id="SM00065">
    <property type="entry name" value="GAF"/>
    <property type="match status" value="1"/>
</dbReference>
<accession>A0ABS5PN86</accession>
<proteinExistence type="predicted"/>
<protein>
    <submittedName>
        <fullName evidence="2">HD domain-containing protein</fullName>
    </submittedName>
</protein>
<name>A0ABS5PN86_9FIRM</name>
<dbReference type="PANTHER" id="PTHR43155">
    <property type="entry name" value="CYCLIC DI-GMP PHOSPHODIESTERASE PA4108-RELATED"/>
    <property type="match status" value="1"/>
</dbReference>
<comment type="caution">
    <text evidence="2">The sequence shown here is derived from an EMBL/GenBank/DDBJ whole genome shotgun (WGS) entry which is preliminary data.</text>
</comment>
<dbReference type="InterPro" id="IPR029016">
    <property type="entry name" value="GAF-like_dom_sf"/>
</dbReference>
<dbReference type="SUPFAM" id="SSF109604">
    <property type="entry name" value="HD-domain/PDEase-like"/>
    <property type="match status" value="2"/>
</dbReference>
<feature type="domain" description="HD-GYP" evidence="1">
    <location>
        <begin position="188"/>
        <end position="496"/>
    </location>
</feature>
<dbReference type="Gene3D" id="1.10.3210.10">
    <property type="entry name" value="Hypothetical protein af1432"/>
    <property type="match status" value="2"/>
</dbReference>
<dbReference type="RefSeq" id="WP_213236506.1">
    <property type="nucleotide sequence ID" value="NZ_JAHBCL010000012.1"/>
</dbReference>
<dbReference type="SMART" id="SM00471">
    <property type="entry name" value="HDc"/>
    <property type="match status" value="1"/>
</dbReference>
<dbReference type="InterPro" id="IPR003607">
    <property type="entry name" value="HD/PDEase_dom"/>
</dbReference>
<dbReference type="PANTHER" id="PTHR43155:SF2">
    <property type="entry name" value="CYCLIC DI-GMP PHOSPHODIESTERASE PA4108"/>
    <property type="match status" value="1"/>
</dbReference>
<organism evidence="2 3">
    <name type="scientific">Fusibacter paucivorans</name>
    <dbReference type="NCBI Taxonomy" id="76009"/>
    <lineage>
        <taxon>Bacteria</taxon>
        <taxon>Bacillati</taxon>
        <taxon>Bacillota</taxon>
        <taxon>Clostridia</taxon>
        <taxon>Eubacteriales</taxon>
        <taxon>Eubacteriales Family XII. Incertae Sedis</taxon>
        <taxon>Fusibacter</taxon>
    </lineage>
</organism>
<dbReference type="CDD" id="cd00077">
    <property type="entry name" value="HDc"/>
    <property type="match status" value="1"/>
</dbReference>
<dbReference type="Proteomes" id="UP000746471">
    <property type="component" value="Unassembled WGS sequence"/>
</dbReference>
<evidence type="ECO:0000313" key="2">
    <source>
        <dbReference type="EMBL" id="MBS7526644.1"/>
    </source>
</evidence>
<dbReference type="InterPro" id="IPR006674">
    <property type="entry name" value="HD_domain"/>
</dbReference>
<sequence length="496" mass="56455">MVNTKINDYYEKLIKVGMALTAEKDYNRLLELILTEMRKIANADGGTLYILTEGQLCHKIMQNVSMNVFLGGGGESIGFAPIVMDEANISAYAAIHQTAVNIPDVYHTNLFDFSGPKNFDKETGYVTKSMMAVPLINRSDEVIGVVQLINAIEEGELVPFNKEIEKICLALSSQAGVALENMQYVENIRGLFDSFVKVLVTAVEERTPYNANHSRNVAVFVERFAKAINTWQEGPYAGTFFDEEHIKRLVMAAWVHDIGKVTVPENVMNKPTRLASEFDIVSKQIELIEAKINERYYQALIEPDTVQATARELWEMDLAFIKHAREIVQKVNEPSTFVDETLLRDIDEIYMRHFIGVEESLLTDKAYEFLRIQRGTLTHEERTIMENHVVTTEKMLSKMTFPKDLKEVPCWAVNHHEFLDGSGYSRGLKGDEISTEVRMLTIIDIYDALTATDRPYKKGMPPERAFMILGNMVKEGKLDGELLKIFEHTDAWQFKN</sequence>
<dbReference type="EMBL" id="JAHBCL010000012">
    <property type="protein sequence ID" value="MBS7526644.1"/>
    <property type="molecule type" value="Genomic_DNA"/>
</dbReference>